<evidence type="ECO:0000313" key="1">
    <source>
        <dbReference type="EMBL" id="CAA9388861.1"/>
    </source>
</evidence>
<organism evidence="1">
    <name type="scientific">uncultured Chloroflexia bacterium</name>
    <dbReference type="NCBI Taxonomy" id="1672391"/>
    <lineage>
        <taxon>Bacteria</taxon>
        <taxon>Bacillati</taxon>
        <taxon>Chloroflexota</taxon>
        <taxon>Chloroflexia</taxon>
        <taxon>environmental samples</taxon>
    </lineage>
</organism>
<dbReference type="AlphaFoldDB" id="A0A6J4NQH1"/>
<name>A0A6J4NQH1_9CHLR</name>
<proteinExistence type="predicted"/>
<dbReference type="Gene3D" id="3.40.50.11440">
    <property type="match status" value="1"/>
</dbReference>
<sequence>MQFMDQLKEFEVTAPLPERLLVVEQTFDAPQVADVAAATRAALDESELLRRVAPGMSVAVGAGSRGVANVAIMVKTVVERLKEIGAKPFVFPAMGSHGGATPDGQRGILAELGVTEEFIGTEIRATMETRQIGQIPGGPPLFQDLYSAEADATLLVARIKPHTDFRSHIESGLAKMCVIGLGKHRGAIMMHALGTPNFQKYLEPAAKIYAENTNLIGGIASLENAYDGTAQIVGLHAEEIGGPKEARLLEHAKSLMASLPFSTIDVLVVQRIGKNMSGTGMDTNIIGRLMIPGQLENFGPPHIATIAVLDLTQETHGNASGIGLANVTTARVASKIDWHATYTNAITAGIWGMQRSALPITMPDDRRALAVALSGCAQPQETARMVFMRDSLTLDHLWMSPSLREDI</sequence>
<reference evidence="1" key="1">
    <citation type="submission" date="2020-02" db="EMBL/GenBank/DDBJ databases">
        <authorList>
            <person name="Meier V. D."/>
        </authorList>
    </citation>
    <scope>NUCLEOTIDE SEQUENCE</scope>
    <source>
        <strain evidence="1">AVDCRST_MAG93</strain>
    </source>
</reference>
<protein>
    <submittedName>
        <fullName evidence="1">Iron-sulfur cluster-binding protein</fullName>
    </submittedName>
</protein>
<accession>A0A6J4NQH1</accession>
<gene>
    <name evidence="1" type="ORF">AVDCRST_MAG93-9618</name>
</gene>
<feature type="non-terminal residue" evidence="1">
    <location>
        <position position="407"/>
    </location>
</feature>
<dbReference type="EMBL" id="CADCTR010003229">
    <property type="protein sequence ID" value="CAA9388861.1"/>
    <property type="molecule type" value="Genomic_DNA"/>
</dbReference>